<accession>A0A229SQ03</accession>
<name>A0A229SQ03_9PSEU</name>
<keyword evidence="2" id="KW-0472">Membrane</keyword>
<sequence length="199" mass="20831">MRGPSGRITRFRRRLHPGRNPIARAGDRVEAVLLMLVVAGALLAVPFAAAFGSDTYAAQTTRAGEERTTRHPATAVSLTAASGQSYGTDGAGAPADQTTVEAAWFDARGTRHTGEVLADAGSPAGTRVSVWLDQHGELTSEPLSPSASAADGVFAAVLLWVAVTGALAGLYGAVRFVLSRLHAAAWDRAWAQARHDSRF</sequence>
<evidence type="ECO:0008006" key="5">
    <source>
        <dbReference type="Google" id="ProtNLM"/>
    </source>
</evidence>
<proteinExistence type="predicted"/>
<evidence type="ECO:0000256" key="2">
    <source>
        <dbReference type="SAM" id="Phobius"/>
    </source>
</evidence>
<dbReference type="EMBL" id="NMUL01000057">
    <property type="protein sequence ID" value="OXM60729.1"/>
    <property type="molecule type" value="Genomic_DNA"/>
</dbReference>
<evidence type="ECO:0000313" key="4">
    <source>
        <dbReference type="Proteomes" id="UP000215199"/>
    </source>
</evidence>
<evidence type="ECO:0000313" key="3">
    <source>
        <dbReference type="EMBL" id="OXM60729.1"/>
    </source>
</evidence>
<evidence type="ECO:0000256" key="1">
    <source>
        <dbReference type="SAM" id="MobiDB-lite"/>
    </source>
</evidence>
<keyword evidence="4" id="KW-1185">Reference proteome</keyword>
<dbReference type="OrthoDB" id="3637369at2"/>
<feature type="region of interest" description="Disordered" evidence="1">
    <location>
        <begin position="1"/>
        <end position="21"/>
    </location>
</feature>
<dbReference type="InterPro" id="IPR039708">
    <property type="entry name" value="MT1774/Rv1733c-like"/>
</dbReference>
<organism evidence="3 4">
    <name type="scientific">Amycolatopsis vastitatis</name>
    <dbReference type="NCBI Taxonomy" id="1905142"/>
    <lineage>
        <taxon>Bacteria</taxon>
        <taxon>Bacillati</taxon>
        <taxon>Actinomycetota</taxon>
        <taxon>Actinomycetes</taxon>
        <taxon>Pseudonocardiales</taxon>
        <taxon>Pseudonocardiaceae</taxon>
        <taxon>Amycolatopsis</taxon>
    </lineage>
</organism>
<feature type="transmembrane region" description="Helical" evidence="2">
    <location>
        <begin position="31"/>
        <end position="51"/>
    </location>
</feature>
<comment type="caution">
    <text evidence="3">The sequence shown here is derived from an EMBL/GenBank/DDBJ whole genome shotgun (WGS) entry which is preliminary data.</text>
</comment>
<dbReference type="AlphaFoldDB" id="A0A229SQ03"/>
<protein>
    <recommendedName>
        <fullName evidence="5">Transmembrane protein</fullName>
    </recommendedName>
</protein>
<dbReference type="Proteomes" id="UP000215199">
    <property type="component" value="Unassembled WGS sequence"/>
</dbReference>
<keyword evidence="2" id="KW-0812">Transmembrane</keyword>
<feature type="transmembrane region" description="Helical" evidence="2">
    <location>
        <begin position="153"/>
        <end position="178"/>
    </location>
</feature>
<reference evidence="4" key="1">
    <citation type="submission" date="2017-07" db="EMBL/GenBank/DDBJ databases">
        <title>Comparative genome mining reveals phylogenetic distribution patterns of secondary metabolites in Amycolatopsis.</title>
        <authorList>
            <person name="Adamek M."/>
            <person name="Alanjary M."/>
            <person name="Sales-Ortells H."/>
            <person name="Goodfellow M."/>
            <person name="Bull A.T."/>
            <person name="Kalinowski J."/>
            <person name="Ziemert N."/>
        </authorList>
    </citation>
    <scope>NUCLEOTIDE SEQUENCE [LARGE SCALE GENOMIC DNA]</scope>
    <source>
        <strain evidence="4">H5</strain>
    </source>
</reference>
<dbReference type="PANTHER" id="PTHR42305">
    <property type="entry name" value="MEMBRANE PROTEIN RV1733C-RELATED"/>
    <property type="match status" value="1"/>
</dbReference>
<dbReference type="RefSeq" id="WP_093953051.1">
    <property type="nucleotide sequence ID" value="NZ_NMUL01000057.1"/>
</dbReference>
<gene>
    <name evidence="3" type="ORF">CF165_41430</name>
</gene>
<keyword evidence="2" id="KW-1133">Transmembrane helix</keyword>
<dbReference type="PANTHER" id="PTHR42305:SF1">
    <property type="entry name" value="MEMBRANE PROTEIN RV1733C-RELATED"/>
    <property type="match status" value="1"/>
</dbReference>